<gene>
    <name evidence="1" type="ORF">L1987_51996</name>
</gene>
<proteinExistence type="predicted"/>
<dbReference type="EMBL" id="CM042034">
    <property type="protein sequence ID" value="KAI3761576.1"/>
    <property type="molecule type" value="Genomic_DNA"/>
</dbReference>
<keyword evidence="2" id="KW-1185">Reference proteome</keyword>
<sequence length="690" mass="78414">MASNFSFQSLHPLFSTKHRQNRISSTNNPIFKRYISSSYNNISLRSKSVSITTTSSSRDDFITEDEASGITRTGELEFNRVNCLVWVLHQSARSFSLAVQNLELFRSLPELSNAWNGVDVNAWHKRTAYQVAVYGLLKATIEVELFLSHKRCNTPVYEILSSKTLLLGEFLEAQLNAKNPKLLQWFRRVELPRIAGLFVPLFKKWSVDYAGSGVAGVILAISCGTAVRKLGSTRISCPQFTASVDDALVELKDLSRDLVSIDKLHHLSTEAGFEHDFLSYFGKKILPSKNIEDLEFWIGLVQEKLCVAFHRESVITPNDQSFINKIEETTLAILGIFAYLGRETRLYLSEMDIMDMDDQTKNFLSFLECGSLYIYRELLNSLPKYQLFNEVVIGEIGWLDFYASLKSKFQYDGRRSRQHAIQAEKEIILYTVLTVCYDVFSGFAHYTNSSQQPLDSNVLSFLIQSQTLLSNCLEGYWAAYDKSGEMTEFLENAASDPSILFEARSKPIEFLKREVDQDRCTVSKGINVADINPVKVIEKEYEAEKNSLHQRLLRKSREHLVSATNVMLMGTRLLFIDVADLIGLLVKQLRGKKITSREKRKIKRTLCDIVTLVPISILMIIPMSPVGHAAILAAINKCIPSMIPSPYSSERLNLVRQFKRLKKMEVESWAIEEQTANDSHEDKSFTVAMP</sequence>
<comment type="caution">
    <text evidence="1">The sequence shown here is derived from an EMBL/GenBank/DDBJ whole genome shotgun (WGS) entry which is preliminary data.</text>
</comment>
<protein>
    <submittedName>
        <fullName evidence="1">Uncharacterized protein</fullName>
    </submittedName>
</protein>
<reference evidence="2" key="1">
    <citation type="journal article" date="2022" name="Mol. Ecol. Resour.">
        <title>The genomes of chicory, endive, great burdock and yacon provide insights into Asteraceae palaeo-polyploidization history and plant inulin production.</title>
        <authorList>
            <person name="Fan W."/>
            <person name="Wang S."/>
            <person name="Wang H."/>
            <person name="Wang A."/>
            <person name="Jiang F."/>
            <person name="Liu H."/>
            <person name="Zhao H."/>
            <person name="Xu D."/>
            <person name="Zhang Y."/>
        </authorList>
    </citation>
    <scope>NUCLEOTIDE SEQUENCE [LARGE SCALE GENOMIC DNA]</scope>
    <source>
        <strain evidence="2">cv. Yunnan</strain>
    </source>
</reference>
<evidence type="ECO:0000313" key="2">
    <source>
        <dbReference type="Proteomes" id="UP001056120"/>
    </source>
</evidence>
<accession>A0ACB9ET09</accession>
<dbReference type="Proteomes" id="UP001056120">
    <property type="component" value="Linkage Group LG17"/>
</dbReference>
<organism evidence="1 2">
    <name type="scientific">Smallanthus sonchifolius</name>
    <dbReference type="NCBI Taxonomy" id="185202"/>
    <lineage>
        <taxon>Eukaryota</taxon>
        <taxon>Viridiplantae</taxon>
        <taxon>Streptophyta</taxon>
        <taxon>Embryophyta</taxon>
        <taxon>Tracheophyta</taxon>
        <taxon>Spermatophyta</taxon>
        <taxon>Magnoliopsida</taxon>
        <taxon>eudicotyledons</taxon>
        <taxon>Gunneridae</taxon>
        <taxon>Pentapetalae</taxon>
        <taxon>asterids</taxon>
        <taxon>campanulids</taxon>
        <taxon>Asterales</taxon>
        <taxon>Asteraceae</taxon>
        <taxon>Asteroideae</taxon>
        <taxon>Heliantheae alliance</taxon>
        <taxon>Millerieae</taxon>
        <taxon>Smallanthus</taxon>
    </lineage>
</organism>
<reference evidence="1 2" key="2">
    <citation type="journal article" date="2022" name="Mol. Ecol. Resour.">
        <title>The genomes of chicory, endive, great burdock and yacon provide insights into Asteraceae paleo-polyploidization history and plant inulin production.</title>
        <authorList>
            <person name="Fan W."/>
            <person name="Wang S."/>
            <person name="Wang H."/>
            <person name="Wang A."/>
            <person name="Jiang F."/>
            <person name="Liu H."/>
            <person name="Zhao H."/>
            <person name="Xu D."/>
            <person name="Zhang Y."/>
        </authorList>
    </citation>
    <scope>NUCLEOTIDE SEQUENCE [LARGE SCALE GENOMIC DNA]</scope>
    <source>
        <strain evidence="2">cv. Yunnan</strain>
        <tissue evidence="1">Leaves</tissue>
    </source>
</reference>
<evidence type="ECO:0000313" key="1">
    <source>
        <dbReference type="EMBL" id="KAI3761576.1"/>
    </source>
</evidence>
<name>A0ACB9ET09_9ASTR</name>